<reference evidence="1" key="2">
    <citation type="submission" date="2025-09" db="UniProtKB">
        <authorList>
            <consortium name="EnsemblPlants"/>
        </authorList>
    </citation>
    <scope>IDENTIFICATION</scope>
</reference>
<evidence type="ECO:0000313" key="1">
    <source>
        <dbReference type="EnsemblPlants" id="AVESA.00010b.r2.4DG0788630.1.CDS"/>
    </source>
</evidence>
<name>A0ACD5XGA6_AVESA</name>
<proteinExistence type="predicted"/>
<reference evidence="1" key="1">
    <citation type="submission" date="2021-05" db="EMBL/GenBank/DDBJ databases">
        <authorList>
            <person name="Scholz U."/>
            <person name="Mascher M."/>
            <person name="Fiebig A."/>
        </authorList>
    </citation>
    <scope>NUCLEOTIDE SEQUENCE [LARGE SCALE GENOMIC DNA]</scope>
</reference>
<dbReference type="EnsemblPlants" id="AVESA.00010b.r2.4DG0788630.1">
    <property type="protein sequence ID" value="AVESA.00010b.r2.4DG0788630.1.CDS"/>
    <property type="gene ID" value="AVESA.00010b.r2.4DG0788630"/>
</dbReference>
<sequence length="237" mass="26001">MGHQHQFFDDPFASSISSLEADIFSGAGGSQQWPGLDHNNGVPLALAANKVGSSSGGREGSNRKISHNAYERDRRKELNGLYSSLRSVLPDTDHTKKLSIPITVTKALKYIPELQKEVGTLEKKKEELTRASCKPGVVSMTEHTAPIVSATCVDERDIMVQVSLVSNMAGALPMSKCIKVLENEGLRLVSSSTSAFQNRTFYSLHLQKTQRTMSKDCPAFCEELENAIKKKAGIYQQ</sequence>
<accession>A0ACD5XGA6</accession>
<evidence type="ECO:0000313" key="2">
    <source>
        <dbReference type="Proteomes" id="UP001732700"/>
    </source>
</evidence>
<dbReference type="Proteomes" id="UP001732700">
    <property type="component" value="Chromosome 4D"/>
</dbReference>
<keyword evidence="2" id="KW-1185">Reference proteome</keyword>
<organism evidence="1 2">
    <name type="scientific">Avena sativa</name>
    <name type="common">Oat</name>
    <dbReference type="NCBI Taxonomy" id="4498"/>
    <lineage>
        <taxon>Eukaryota</taxon>
        <taxon>Viridiplantae</taxon>
        <taxon>Streptophyta</taxon>
        <taxon>Embryophyta</taxon>
        <taxon>Tracheophyta</taxon>
        <taxon>Spermatophyta</taxon>
        <taxon>Magnoliopsida</taxon>
        <taxon>Liliopsida</taxon>
        <taxon>Poales</taxon>
        <taxon>Poaceae</taxon>
        <taxon>BOP clade</taxon>
        <taxon>Pooideae</taxon>
        <taxon>Poodae</taxon>
        <taxon>Poeae</taxon>
        <taxon>Poeae Chloroplast Group 1 (Aveneae type)</taxon>
        <taxon>Aveninae</taxon>
        <taxon>Avena</taxon>
    </lineage>
</organism>
<protein>
    <submittedName>
        <fullName evidence="1">Uncharacterized protein</fullName>
    </submittedName>
</protein>